<reference evidence="1 2" key="1">
    <citation type="submission" date="2019-08" db="EMBL/GenBank/DDBJ databases">
        <authorList>
            <person name="Peeters C."/>
        </authorList>
    </citation>
    <scope>NUCLEOTIDE SEQUENCE [LARGE SCALE GENOMIC DNA]</scope>
    <source>
        <strain evidence="1 2">LMG 31108</strain>
    </source>
</reference>
<protein>
    <submittedName>
        <fullName evidence="1">Uncharacterized protein</fullName>
    </submittedName>
</protein>
<accession>A0A5E4T0S6</accession>
<keyword evidence="2" id="KW-1185">Reference proteome</keyword>
<dbReference type="Pfam" id="PF10616">
    <property type="entry name" value="DUF2471"/>
    <property type="match status" value="1"/>
</dbReference>
<evidence type="ECO:0000313" key="1">
    <source>
        <dbReference type="EMBL" id="VVD80962.1"/>
    </source>
</evidence>
<dbReference type="InterPro" id="IPR018894">
    <property type="entry name" value="DUF2471"/>
</dbReference>
<sequence>METIDWDQLALSAAERDLAGIVREIAARYVQAQASQRAQAIGATNVAVAPRAVASTMALDWRTLVAIADEAEADIGLHARHESWVLARLLRLPGDETLRRGGELPSLDAEVDLQWPDAPAPAVFRAIVTAFTEGDLAASMADLRDDTAPAGVFGEGATILTSLASRTPHPSHPAPSCASSSASSAASAFSASRAGGPACRA</sequence>
<dbReference type="AlphaFoldDB" id="A0A5E4T0S6"/>
<dbReference type="OrthoDB" id="8942482at2"/>
<organism evidence="1 2">
    <name type="scientific">Pandoraea anhela</name>
    <dbReference type="NCBI Taxonomy" id="2508295"/>
    <lineage>
        <taxon>Bacteria</taxon>
        <taxon>Pseudomonadati</taxon>
        <taxon>Pseudomonadota</taxon>
        <taxon>Betaproteobacteria</taxon>
        <taxon>Burkholderiales</taxon>
        <taxon>Burkholderiaceae</taxon>
        <taxon>Pandoraea</taxon>
    </lineage>
</organism>
<dbReference type="Proteomes" id="UP000406256">
    <property type="component" value="Unassembled WGS sequence"/>
</dbReference>
<gene>
    <name evidence="1" type="ORF">PAN31108_01099</name>
</gene>
<dbReference type="RefSeq" id="WP_150667892.1">
    <property type="nucleotide sequence ID" value="NZ_CABPSB010000003.1"/>
</dbReference>
<proteinExistence type="predicted"/>
<evidence type="ECO:0000313" key="2">
    <source>
        <dbReference type="Proteomes" id="UP000406256"/>
    </source>
</evidence>
<name>A0A5E4T0S6_9BURK</name>
<dbReference type="EMBL" id="CABPSB010000003">
    <property type="protein sequence ID" value="VVD80962.1"/>
    <property type="molecule type" value="Genomic_DNA"/>
</dbReference>